<dbReference type="AlphaFoldDB" id="A0A2D0IWN1"/>
<dbReference type="EMBL" id="NIBT01000003">
    <property type="protein sequence ID" value="PHM26350.1"/>
    <property type="molecule type" value="Genomic_DNA"/>
</dbReference>
<reference evidence="2 4" key="2">
    <citation type="submission" date="2018-09" db="EMBL/GenBank/DDBJ databases">
        <title>Genomic Encyclopedia of Archaeal and Bacterial Type Strains, Phase II (KMG-II): from individual species to whole genera.</title>
        <authorList>
            <person name="Goeker M."/>
        </authorList>
    </citation>
    <scope>NUCLEOTIDE SEQUENCE [LARGE SCALE GENOMIC DNA]</scope>
    <source>
        <strain evidence="2 4">DSM 16337</strain>
    </source>
</reference>
<comment type="caution">
    <text evidence="1">The sequence shown here is derived from an EMBL/GenBank/DDBJ whole genome shotgun (WGS) entry which is preliminary data.</text>
</comment>
<name>A0A2D0IWN1_9GAMM</name>
<dbReference type="EMBL" id="RAQI01000002">
    <property type="protein sequence ID" value="RKE91596.1"/>
    <property type="molecule type" value="Genomic_DNA"/>
</dbReference>
<protein>
    <submittedName>
        <fullName evidence="1">Uncharacterized protein</fullName>
    </submittedName>
</protein>
<proteinExistence type="predicted"/>
<evidence type="ECO:0000313" key="4">
    <source>
        <dbReference type="Proteomes" id="UP000283568"/>
    </source>
</evidence>
<sequence length="37" mass="4275">MKYRRLVRLDVRRPRRPCPDAEKFSVECEAEGGGGCH</sequence>
<gene>
    <name evidence="2" type="ORF">BDE27_1855</name>
    <name evidence="1" type="ORF">Xehl_00682</name>
</gene>
<evidence type="ECO:0000313" key="1">
    <source>
        <dbReference type="EMBL" id="PHM26350.1"/>
    </source>
</evidence>
<keyword evidence="4" id="KW-1185">Reference proteome</keyword>
<dbReference type="Proteomes" id="UP000283568">
    <property type="component" value="Unassembled WGS sequence"/>
</dbReference>
<accession>A0A2D0IWN1</accession>
<evidence type="ECO:0000313" key="2">
    <source>
        <dbReference type="EMBL" id="RKE91596.1"/>
    </source>
</evidence>
<reference evidence="1 3" key="1">
    <citation type="journal article" date="2017" name="Nat. Microbiol.">
        <title>Natural product diversity associated with the nematode symbionts Photorhabdus and Xenorhabdus.</title>
        <authorList>
            <person name="Tobias N.J."/>
            <person name="Wolff H."/>
            <person name="Djahanschiri B."/>
            <person name="Grundmann F."/>
            <person name="Kronenwerth M."/>
            <person name="Shi Y.M."/>
            <person name="Simonyi S."/>
            <person name="Grun P."/>
            <person name="Shapiro-Ilan D."/>
            <person name="Pidot S.J."/>
            <person name="Stinear T.P."/>
            <person name="Ebersberger I."/>
            <person name="Bode H.B."/>
        </authorList>
    </citation>
    <scope>NUCLEOTIDE SEQUENCE [LARGE SCALE GENOMIC DNA]</scope>
    <source>
        <strain evidence="1 3">DSM 16337</strain>
    </source>
</reference>
<organism evidence="1 3">
    <name type="scientific">Xenorhabdus ehlersii</name>
    <dbReference type="NCBI Taxonomy" id="290111"/>
    <lineage>
        <taxon>Bacteria</taxon>
        <taxon>Pseudomonadati</taxon>
        <taxon>Pseudomonadota</taxon>
        <taxon>Gammaproteobacteria</taxon>
        <taxon>Enterobacterales</taxon>
        <taxon>Morganellaceae</taxon>
        <taxon>Xenorhabdus</taxon>
    </lineage>
</organism>
<dbReference type="Proteomes" id="UP000225605">
    <property type="component" value="Unassembled WGS sequence"/>
</dbReference>
<evidence type="ECO:0000313" key="3">
    <source>
        <dbReference type="Proteomes" id="UP000225605"/>
    </source>
</evidence>